<reference evidence="2" key="2">
    <citation type="submission" date="2014-06" db="EMBL/GenBank/DDBJ databases">
        <authorList>
            <person name="Genoscope - CEA"/>
        </authorList>
    </citation>
    <scope>NUCLEOTIDE SEQUENCE</scope>
</reference>
<reference evidence="2 3" key="1">
    <citation type="journal article" date="2014" name="Science">
        <title>Plant genetics. Early allopolyploid evolution in the post-Neolithic Brassica napus oilseed genome.</title>
        <authorList>
            <person name="Chalhoub B."/>
            <person name="Denoeud F."/>
            <person name="Liu S."/>
            <person name="Parkin I.A."/>
            <person name="Tang H."/>
            <person name="Wang X."/>
            <person name="Chiquet J."/>
            <person name="Belcram H."/>
            <person name="Tong C."/>
            <person name="Samans B."/>
            <person name="Correa M."/>
            <person name="Da Silva C."/>
            <person name="Just J."/>
            <person name="Falentin C."/>
            <person name="Koh C.S."/>
            <person name="Le Clainche I."/>
            <person name="Bernard M."/>
            <person name="Bento P."/>
            <person name="Noel B."/>
            <person name="Labadie K."/>
            <person name="Alberti A."/>
            <person name="Charles M."/>
            <person name="Arnaud D."/>
            <person name="Guo H."/>
            <person name="Daviaud C."/>
            <person name="Alamery S."/>
            <person name="Jabbari K."/>
            <person name="Zhao M."/>
            <person name="Edger P.P."/>
            <person name="Chelaifa H."/>
            <person name="Tack D."/>
            <person name="Lassalle G."/>
            <person name="Mestiri I."/>
            <person name="Schnel N."/>
            <person name="Le Paslier M.C."/>
            <person name="Fan G."/>
            <person name="Renault V."/>
            <person name="Bayer P.E."/>
            <person name="Golicz A.A."/>
            <person name="Manoli S."/>
            <person name="Lee T.H."/>
            <person name="Thi V.H."/>
            <person name="Chalabi S."/>
            <person name="Hu Q."/>
            <person name="Fan C."/>
            <person name="Tollenaere R."/>
            <person name="Lu Y."/>
            <person name="Battail C."/>
            <person name="Shen J."/>
            <person name="Sidebottom C.H."/>
            <person name="Wang X."/>
            <person name="Canaguier A."/>
            <person name="Chauveau A."/>
            <person name="Berard A."/>
            <person name="Deniot G."/>
            <person name="Guan M."/>
            <person name="Liu Z."/>
            <person name="Sun F."/>
            <person name="Lim Y.P."/>
            <person name="Lyons E."/>
            <person name="Town C.D."/>
            <person name="Bancroft I."/>
            <person name="Wang X."/>
            <person name="Meng J."/>
            <person name="Ma J."/>
            <person name="Pires J.C."/>
            <person name="King G.J."/>
            <person name="Brunel D."/>
            <person name="Delourme R."/>
            <person name="Renard M."/>
            <person name="Aury J.M."/>
            <person name="Adams K.L."/>
            <person name="Batley J."/>
            <person name="Snowdon R.J."/>
            <person name="Tost J."/>
            <person name="Edwards D."/>
            <person name="Zhou Y."/>
            <person name="Hua W."/>
            <person name="Sharpe A.G."/>
            <person name="Paterson A.H."/>
            <person name="Guan C."/>
            <person name="Wincker P."/>
        </authorList>
    </citation>
    <scope>NUCLEOTIDE SEQUENCE [LARGE SCALE GENOMIC DNA]</scope>
    <source>
        <strain evidence="3">cv. Darmor-bzh</strain>
    </source>
</reference>
<dbReference type="EMBL" id="HG994366">
    <property type="protein sequence ID" value="CAF1881416.1"/>
    <property type="molecule type" value="Genomic_DNA"/>
</dbReference>
<name>A0A078I3Y9_BRANA</name>
<dbReference type="AlphaFoldDB" id="A0A078I3Y9"/>
<dbReference type="EMBL" id="LK032601">
    <property type="protein sequence ID" value="CDY44787.1"/>
    <property type="molecule type" value="Genomic_DNA"/>
</dbReference>
<evidence type="ECO:0000313" key="2">
    <source>
        <dbReference type="EMBL" id="CDY44787.1"/>
    </source>
</evidence>
<evidence type="ECO:0000313" key="1">
    <source>
        <dbReference type="EMBL" id="CAF1881416.1"/>
    </source>
</evidence>
<dbReference type="Gramene" id="CDY44787">
    <property type="protein sequence ID" value="CDY44787"/>
    <property type="gene ID" value="GSBRNA2T00080790001"/>
</dbReference>
<dbReference type="PaxDb" id="3708-A0A078I3Y9"/>
<protein>
    <submittedName>
        <fullName evidence="1">(rape) hypothetical protein</fullName>
    </submittedName>
    <submittedName>
        <fullName evidence="2">BnaC02g01000D protein</fullName>
    </submittedName>
</protein>
<dbReference type="Proteomes" id="UP000028999">
    <property type="component" value="Unassembled WGS sequence"/>
</dbReference>
<organism evidence="2 3">
    <name type="scientific">Brassica napus</name>
    <name type="common">Rape</name>
    <dbReference type="NCBI Taxonomy" id="3708"/>
    <lineage>
        <taxon>Eukaryota</taxon>
        <taxon>Viridiplantae</taxon>
        <taxon>Streptophyta</taxon>
        <taxon>Embryophyta</taxon>
        <taxon>Tracheophyta</taxon>
        <taxon>Spermatophyta</taxon>
        <taxon>Magnoliopsida</taxon>
        <taxon>eudicotyledons</taxon>
        <taxon>Gunneridae</taxon>
        <taxon>Pentapetalae</taxon>
        <taxon>rosids</taxon>
        <taxon>malvids</taxon>
        <taxon>Brassicales</taxon>
        <taxon>Brassicaceae</taxon>
        <taxon>Brassiceae</taxon>
        <taxon>Brassica</taxon>
    </lineage>
</organism>
<gene>
    <name evidence="2" type="primary">BnaC02g01000D</name>
    <name evidence="1" type="ORF">DARMORV10_C02P03740.1</name>
    <name evidence="2" type="ORF">GSBRNA2T00080790001</name>
</gene>
<dbReference type="Proteomes" id="UP001295469">
    <property type="component" value="Chromosome C02"/>
</dbReference>
<sequence>MIENFSLTQHITSQAIKSLSSFFIPVEQRSNSRMVSALVVLPGVEIIRRLIQELRDQSFTLQQVHGTTVAAGSAASSQVTSEQPGVVSFDILPMESRATKYINLPTQYTLAMCTELEKESEVLSICWIAKKGMAEINSLVIVQSYYQVFGFSMRQ</sequence>
<accession>A0A078I3Y9</accession>
<keyword evidence="3" id="KW-1185">Reference proteome</keyword>
<proteinExistence type="predicted"/>
<evidence type="ECO:0000313" key="3">
    <source>
        <dbReference type="Proteomes" id="UP000028999"/>
    </source>
</evidence>
<reference evidence="1" key="3">
    <citation type="submission" date="2021-01" db="EMBL/GenBank/DDBJ databases">
        <authorList>
            <consortium name="Genoscope - CEA"/>
            <person name="William W."/>
        </authorList>
    </citation>
    <scope>NUCLEOTIDE SEQUENCE</scope>
</reference>